<feature type="compositionally biased region" description="Polar residues" evidence="1">
    <location>
        <begin position="1"/>
        <end position="11"/>
    </location>
</feature>
<dbReference type="EMBL" id="MU004190">
    <property type="protein sequence ID" value="KAF2494798.1"/>
    <property type="molecule type" value="Genomic_DNA"/>
</dbReference>
<evidence type="ECO:0000313" key="4">
    <source>
        <dbReference type="Proteomes" id="UP000799750"/>
    </source>
</evidence>
<dbReference type="InterPro" id="IPR001810">
    <property type="entry name" value="F-box_dom"/>
</dbReference>
<evidence type="ECO:0000313" key="3">
    <source>
        <dbReference type="EMBL" id="KAF2494798.1"/>
    </source>
</evidence>
<name>A0A6A6QQM4_9PEZI</name>
<dbReference type="Proteomes" id="UP000799750">
    <property type="component" value="Unassembled WGS sequence"/>
</dbReference>
<dbReference type="AlphaFoldDB" id="A0A6A6QQM4"/>
<gene>
    <name evidence="3" type="ORF">BU16DRAFT_562426</name>
</gene>
<accession>A0A6A6QQM4</accession>
<reference evidence="3" key="1">
    <citation type="journal article" date="2020" name="Stud. Mycol.">
        <title>101 Dothideomycetes genomes: a test case for predicting lifestyles and emergence of pathogens.</title>
        <authorList>
            <person name="Haridas S."/>
            <person name="Albert R."/>
            <person name="Binder M."/>
            <person name="Bloem J."/>
            <person name="Labutti K."/>
            <person name="Salamov A."/>
            <person name="Andreopoulos B."/>
            <person name="Baker S."/>
            <person name="Barry K."/>
            <person name="Bills G."/>
            <person name="Bluhm B."/>
            <person name="Cannon C."/>
            <person name="Castanera R."/>
            <person name="Culley D."/>
            <person name="Daum C."/>
            <person name="Ezra D."/>
            <person name="Gonzalez J."/>
            <person name="Henrissat B."/>
            <person name="Kuo A."/>
            <person name="Liang C."/>
            <person name="Lipzen A."/>
            <person name="Lutzoni F."/>
            <person name="Magnuson J."/>
            <person name="Mondo S."/>
            <person name="Nolan M."/>
            <person name="Ohm R."/>
            <person name="Pangilinan J."/>
            <person name="Park H.-J."/>
            <person name="Ramirez L."/>
            <person name="Alfaro M."/>
            <person name="Sun H."/>
            <person name="Tritt A."/>
            <person name="Yoshinaga Y."/>
            <person name="Zwiers L.-H."/>
            <person name="Turgeon B."/>
            <person name="Goodwin S."/>
            <person name="Spatafora J."/>
            <person name="Crous P."/>
            <person name="Grigoriev I."/>
        </authorList>
    </citation>
    <scope>NUCLEOTIDE SEQUENCE</scope>
    <source>
        <strain evidence="3">CBS 269.34</strain>
    </source>
</reference>
<dbReference type="OrthoDB" id="3795653at2759"/>
<evidence type="ECO:0000256" key="1">
    <source>
        <dbReference type="SAM" id="MobiDB-lite"/>
    </source>
</evidence>
<feature type="compositionally biased region" description="Polar residues" evidence="1">
    <location>
        <begin position="20"/>
        <end position="29"/>
    </location>
</feature>
<dbReference type="InterPro" id="IPR032675">
    <property type="entry name" value="LRR_dom_sf"/>
</dbReference>
<sequence length="411" mass="46629">MADLESPQSDQSHAEFDVTSIGQPDPSNDNDMEEKLSLTALPTEIVEKIAEHLPLRSMKQLRLTCKQLETQTLHYFTKEYCKRKRVVICMTELHSLVEQARNTKFGGKLKELIFETWISAHQDPLQKRSLEYDIKSSLISKASHCLLTAFNHLPALSKVTMVSEPMPGGKPHTCHAAMIILALQHRSNSYHLKTLELPSNGSSVCWDLFMTLNHWHMKGLADPLTPLSTITSLKLALNGRFDGFKPDHYSKDRAEKSVKSFFSGLFALESLGLHLGEIETATEAVNIGSISKMILNMTWPKLQHIRFRGMALVDGSFRRFFRSHDIRTLNLHEVVFGPECFAKACAMILNESTLEHLEFRDMYEVGPPGPMITTASLIWFPEGETETTILVAEKWELEEKLQGYHFWGMLA</sequence>
<keyword evidence="4" id="KW-1185">Reference proteome</keyword>
<feature type="region of interest" description="Disordered" evidence="1">
    <location>
        <begin position="1"/>
        <end position="32"/>
    </location>
</feature>
<evidence type="ECO:0000259" key="2">
    <source>
        <dbReference type="PROSITE" id="PS50181"/>
    </source>
</evidence>
<dbReference type="CDD" id="cd09917">
    <property type="entry name" value="F-box_SF"/>
    <property type="match status" value="1"/>
</dbReference>
<dbReference type="PROSITE" id="PS50181">
    <property type="entry name" value="FBOX"/>
    <property type="match status" value="1"/>
</dbReference>
<dbReference type="InterPro" id="IPR036047">
    <property type="entry name" value="F-box-like_dom_sf"/>
</dbReference>
<proteinExistence type="predicted"/>
<feature type="domain" description="F-box" evidence="2">
    <location>
        <begin position="35"/>
        <end position="83"/>
    </location>
</feature>
<dbReference type="SUPFAM" id="SSF81383">
    <property type="entry name" value="F-box domain"/>
    <property type="match status" value="1"/>
</dbReference>
<organism evidence="3 4">
    <name type="scientific">Lophium mytilinum</name>
    <dbReference type="NCBI Taxonomy" id="390894"/>
    <lineage>
        <taxon>Eukaryota</taxon>
        <taxon>Fungi</taxon>
        <taxon>Dikarya</taxon>
        <taxon>Ascomycota</taxon>
        <taxon>Pezizomycotina</taxon>
        <taxon>Dothideomycetes</taxon>
        <taxon>Pleosporomycetidae</taxon>
        <taxon>Mytilinidiales</taxon>
        <taxon>Mytilinidiaceae</taxon>
        <taxon>Lophium</taxon>
    </lineage>
</organism>
<dbReference type="Gene3D" id="3.80.10.10">
    <property type="entry name" value="Ribonuclease Inhibitor"/>
    <property type="match status" value="1"/>
</dbReference>
<dbReference type="Pfam" id="PF00646">
    <property type="entry name" value="F-box"/>
    <property type="match status" value="1"/>
</dbReference>
<dbReference type="SUPFAM" id="SSF52047">
    <property type="entry name" value="RNI-like"/>
    <property type="match status" value="1"/>
</dbReference>
<protein>
    <recommendedName>
        <fullName evidence="2">F-box domain-containing protein</fullName>
    </recommendedName>
</protein>